<dbReference type="GO" id="GO:0005886">
    <property type="term" value="C:plasma membrane"/>
    <property type="evidence" value="ECO:0007669"/>
    <property type="project" value="UniProtKB-SubCell"/>
</dbReference>
<dbReference type="RefSeq" id="WP_112927261.1">
    <property type="nucleotide sequence ID" value="NZ_CP029556.1"/>
</dbReference>
<organism evidence="7 8">
    <name type="scientific">Solilutibacter oculi</name>
    <dbReference type="NCBI Taxonomy" id="2698682"/>
    <lineage>
        <taxon>Bacteria</taxon>
        <taxon>Pseudomonadati</taxon>
        <taxon>Pseudomonadota</taxon>
        <taxon>Gammaproteobacteria</taxon>
        <taxon>Lysobacterales</taxon>
        <taxon>Lysobacteraceae</taxon>
        <taxon>Solilutibacter</taxon>
    </lineage>
</organism>
<dbReference type="GO" id="GO:0016746">
    <property type="term" value="F:acyltransferase activity"/>
    <property type="evidence" value="ECO:0007669"/>
    <property type="project" value="UniProtKB-KW"/>
</dbReference>
<dbReference type="InterPro" id="IPR014548">
    <property type="entry name" value="Ac_Trasf"/>
</dbReference>
<evidence type="ECO:0000256" key="3">
    <source>
        <dbReference type="ARBA" id="ARBA00022519"/>
    </source>
</evidence>
<keyword evidence="6 7" id="KW-0012">Acyltransferase</keyword>
<keyword evidence="2" id="KW-1003">Cell membrane</keyword>
<evidence type="ECO:0000256" key="1">
    <source>
        <dbReference type="ARBA" id="ARBA00004533"/>
    </source>
</evidence>
<evidence type="ECO:0000256" key="4">
    <source>
        <dbReference type="ARBA" id="ARBA00022679"/>
    </source>
</evidence>
<keyword evidence="8" id="KW-1185">Reference proteome</keyword>
<keyword evidence="5" id="KW-0472">Membrane</keyword>
<gene>
    <name evidence="7" type="ORF">DCD74_10470</name>
</gene>
<protein>
    <submittedName>
        <fullName evidence="7">Acyltransferase</fullName>
    </submittedName>
</protein>
<sequence length="338" mass="37206">MSAPATDWKARPEGGGFFAIWLIRTFARYMGRGLTRPFLWPITAYFLAKRGPERRASIAYLSRVLGRPARLLDGARHVHTFASTILDRVFLLGGDLDRFDVTVSGLDALHRVLDKKRGVLLFGSHLGSFDVLRVLATRRPDYIIRVVLDKGQNPALMQLLDALNPTIAASVIDAAQDGPGVAIAMKQALDEGALVSMLVDRARPDEPALPAPFLGGVARFPTTPWLVAAALKVPVALGFGLYRGGRRYDLHFEAFEEDALDVPRNVRAQALALLIRRYATRLETMTRDAPYNWFNFYDFWADDETPHDAALDDAAVQRRTALRRGAVDAGPGGRTGAG</sequence>
<dbReference type="EMBL" id="CP029556">
    <property type="protein sequence ID" value="AXA85049.1"/>
    <property type="molecule type" value="Genomic_DNA"/>
</dbReference>
<evidence type="ECO:0000313" key="8">
    <source>
        <dbReference type="Proteomes" id="UP000251842"/>
    </source>
</evidence>
<dbReference type="AlphaFoldDB" id="A0A344J7N9"/>
<dbReference type="PANTHER" id="PTHR30606:SF9">
    <property type="entry name" value="LIPID A BIOSYNTHESIS LAUROYLTRANSFERASE"/>
    <property type="match status" value="1"/>
</dbReference>
<evidence type="ECO:0000256" key="5">
    <source>
        <dbReference type="ARBA" id="ARBA00023136"/>
    </source>
</evidence>
<dbReference type="CDD" id="cd07984">
    <property type="entry name" value="LPLAT_LABLAT-like"/>
    <property type="match status" value="1"/>
</dbReference>
<proteinExistence type="predicted"/>
<keyword evidence="4 7" id="KW-0808">Transferase</keyword>
<dbReference type="InterPro" id="IPR004960">
    <property type="entry name" value="LipA_acyltrans"/>
</dbReference>
<evidence type="ECO:0000256" key="2">
    <source>
        <dbReference type="ARBA" id="ARBA00022475"/>
    </source>
</evidence>
<reference evidence="8" key="1">
    <citation type="submission" date="2018-05" db="EMBL/GenBank/DDBJ databases">
        <title>Luteimonas pekinense sp. nov., isolated from human Meibomian gland secretions, Beijing, China.</title>
        <authorList>
            <person name="Wen T."/>
            <person name="Bai H."/>
            <person name="Lv H."/>
        </authorList>
    </citation>
    <scope>NUCLEOTIDE SEQUENCE [LARGE SCALE GENOMIC DNA]</scope>
    <source>
        <strain evidence="8">83-4</strain>
    </source>
</reference>
<keyword evidence="3" id="KW-0997">Cell inner membrane</keyword>
<evidence type="ECO:0000313" key="7">
    <source>
        <dbReference type="EMBL" id="AXA85049.1"/>
    </source>
</evidence>
<dbReference type="PIRSF" id="PIRSF028561">
    <property type="entry name" value="Ac_Trasf"/>
    <property type="match status" value="1"/>
</dbReference>
<dbReference type="Proteomes" id="UP000251842">
    <property type="component" value="Chromosome"/>
</dbReference>
<name>A0A344J7N9_9GAMM</name>
<dbReference type="Pfam" id="PF03279">
    <property type="entry name" value="Lip_A_acyltrans"/>
    <property type="match status" value="1"/>
</dbReference>
<dbReference type="OrthoDB" id="9808633at2"/>
<dbReference type="KEGG" id="lue:DCD74_10470"/>
<dbReference type="GO" id="GO:0009247">
    <property type="term" value="P:glycolipid biosynthetic process"/>
    <property type="evidence" value="ECO:0007669"/>
    <property type="project" value="UniProtKB-ARBA"/>
</dbReference>
<accession>A0A344J7N9</accession>
<comment type="subcellular location">
    <subcellularLocation>
        <location evidence="1">Cell inner membrane</location>
    </subcellularLocation>
</comment>
<evidence type="ECO:0000256" key="6">
    <source>
        <dbReference type="ARBA" id="ARBA00023315"/>
    </source>
</evidence>
<dbReference type="PANTHER" id="PTHR30606">
    <property type="entry name" value="LIPID A BIOSYNTHESIS LAUROYL ACYLTRANSFERASE"/>
    <property type="match status" value="1"/>
</dbReference>